<gene>
    <name evidence="2" type="ORF">GDO81_023522</name>
</gene>
<dbReference type="InterPro" id="IPR002110">
    <property type="entry name" value="Ankyrin_rpt"/>
</dbReference>
<evidence type="ECO:0000313" key="2">
    <source>
        <dbReference type="EMBL" id="KAG8537946.1"/>
    </source>
</evidence>
<dbReference type="EMBL" id="WNYA01025083">
    <property type="protein sequence ID" value="KAG8537946.1"/>
    <property type="molecule type" value="Genomic_DNA"/>
</dbReference>
<protein>
    <recommendedName>
        <fullName evidence="4">Ankyrin repeat domain-containing protein 9</fullName>
    </recommendedName>
</protein>
<feature type="repeat" description="ANK" evidence="1">
    <location>
        <begin position="131"/>
        <end position="156"/>
    </location>
</feature>
<dbReference type="Pfam" id="PF13606">
    <property type="entry name" value="Ank_3"/>
    <property type="match status" value="1"/>
</dbReference>
<evidence type="ECO:0000313" key="3">
    <source>
        <dbReference type="Proteomes" id="UP000824782"/>
    </source>
</evidence>
<dbReference type="AlphaFoldDB" id="A0AAV6YLY5"/>
<comment type="caution">
    <text evidence="2">The sequence shown here is derived from an EMBL/GenBank/DDBJ whole genome shotgun (WGS) entry which is preliminary data.</text>
</comment>
<dbReference type="PROSITE" id="PS50297">
    <property type="entry name" value="ANK_REP_REGION"/>
    <property type="match status" value="1"/>
</dbReference>
<evidence type="ECO:0000256" key="1">
    <source>
        <dbReference type="PROSITE-ProRule" id="PRU00023"/>
    </source>
</evidence>
<dbReference type="InterPro" id="IPR036770">
    <property type="entry name" value="Ankyrin_rpt-contain_sf"/>
</dbReference>
<organism evidence="2 3">
    <name type="scientific">Engystomops pustulosus</name>
    <name type="common">Tungara frog</name>
    <name type="synonym">Physalaemus pustulosus</name>
    <dbReference type="NCBI Taxonomy" id="76066"/>
    <lineage>
        <taxon>Eukaryota</taxon>
        <taxon>Metazoa</taxon>
        <taxon>Chordata</taxon>
        <taxon>Craniata</taxon>
        <taxon>Vertebrata</taxon>
        <taxon>Euteleostomi</taxon>
        <taxon>Amphibia</taxon>
        <taxon>Batrachia</taxon>
        <taxon>Anura</taxon>
        <taxon>Neobatrachia</taxon>
        <taxon>Hyloidea</taxon>
        <taxon>Leptodactylidae</taxon>
        <taxon>Leiuperinae</taxon>
        <taxon>Engystomops</taxon>
    </lineage>
</organism>
<keyword evidence="3" id="KW-1185">Reference proteome</keyword>
<proteinExistence type="predicted"/>
<evidence type="ECO:0008006" key="4">
    <source>
        <dbReference type="Google" id="ProtNLM"/>
    </source>
</evidence>
<name>A0AAV6YLY5_ENGPU</name>
<dbReference type="PROSITE" id="PS50088">
    <property type="entry name" value="ANK_REPEAT"/>
    <property type="match status" value="1"/>
</dbReference>
<keyword evidence="1" id="KW-0040">ANK repeat</keyword>
<accession>A0AAV6YLY5</accession>
<sequence length="272" mass="31705">MERPDPHPLDRFHRAVRSHESVGKLEDLRSQVYFDWEDDPEDRSYSPSDALRYCVIHNHVPYARYLLSHFPEESIKVPGLRHLQCPRYALHLGLAITHNRREILTAIIEASQRILHLRPYINMETYFYPVDGRTPLHLACELLRSDLFLILLRYGAKPRPDLLGKTPADVVLTKLWSSKDNMKRKIQCLDYLLLFAPPGTLQMRRSLKEHSEYWRTLLGEDLYTFLIGETPAPLALLSMKKVLQQLAPDNLLISIQRLPIPQNLKNMFSFGD</sequence>
<dbReference type="Proteomes" id="UP000824782">
    <property type="component" value="Unassembled WGS sequence"/>
</dbReference>
<dbReference type="SUPFAM" id="SSF48403">
    <property type="entry name" value="Ankyrin repeat"/>
    <property type="match status" value="1"/>
</dbReference>
<reference evidence="2" key="1">
    <citation type="thesis" date="2020" institute="ProQuest LLC" country="789 East Eisenhower Parkway, Ann Arbor, MI, USA">
        <title>Comparative Genomics and Chromosome Evolution.</title>
        <authorList>
            <person name="Mudd A.B."/>
        </authorList>
    </citation>
    <scope>NUCLEOTIDE SEQUENCE</scope>
    <source>
        <strain evidence="2">237g6f4</strain>
        <tissue evidence="2">Blood</tissue>
    </source>
</reference>
<dbReference type="Gene3D" id="1.25.40.20">
    <property type="entry name" value="Ankyrin repeat-containing domain"/>
    <property type="match status" value="1"/>
</dbReference>